<dbReference type="Proteomes" id="UP000319557">
    <property type="component" value="Chromosome"/>
</dbReference>
<dbReference type="Gene3D" id="3.40.1350.10">
    <property type="match status" value="1"/>
</dbReference>
<feature type="domain" description="DUF4268" evidence="1">
    <location>
        <begin position="173"/>
        <end position="307"/>
    </location>
</feature>
<keyword evidence="3" id="KW-1185">Reference proteome</keyword>
<reference evidence="2 3" key="1">
    <citation type="submission" date="2019-02" db="EMBL/GenBank/DDBJ databases">
        <title>Deep-cultivation of Planctomycetes and their phenomic and genomic characterization uncovers novel biology.</title>
        <authorList>
            <person name="Wiegand S."/>
            <person name="Jogler M."/>
            <person name="Boedeker C."/>
            <person name="Pinto D."/>
            <person name="Vollmers J."/>
            <person name="Rivas-Marin E."/>
            <person name="Kohn T."/>
            <person name="Peeters S.H."/>
            <person name="Heuer A."/>
            <person name="Rast P."/>
            <person name="Oberbeckmann S."/>
            <person name="Bunk B."/>
            <person name="Jeske O."/>
            <person name="Meyerdierks A."/>
            <person name="Storesund J.E."/>
            <person name="Kallscheuer N."/>
            <person name="Luecker S."/>
            <person name="Lage O.M."/>
            <person name="Pohl T."/>
            <person name="Merkel B.J."/>
            <person name="Hornburger P."/>
            <person name="Mueller R.-W."/>
            <person name="Bruemmer F."/>
            <person name="Labrenz M."/>
            <person name="Spormann A.M."/>
            <person name="Op den Camp H."/>
            <person name="Overmann J."/>
            <person name="Amann R."/>
            <person name="Jetten M.S.M."/>
            <person name="Mascher T."/>
            <person name="Medema M.H."/>
            <person name="Devos D.P."/>
            <person name="Kaster A.-K."/>
            <person name="Ovreas L."/>
            <person name="Rohde M."/>
            <person name="Galperin M.Y."/>
            <person name="Jogler C."/>
        </authorList>
    </citation>
    <scope>NUCLEOTIDE SEQUENCE [LARGE SCALE GENOMIC DNA]</scope>
    <source>
        <strain evidence="2 3">EC9</strain>
    </source>
</reference>
<name>A0A517LUB4_9BACT</name>
<dbReference type="GO" id="GO:0003676">
    <property type="term" value="F:nucleic acid binding"/>
    <property type="evidence" value="ECO:0007669"/>
    <property type="project" value="InterPro"/>
</dbReference>
<sequence length="323" mass="37153">MIELGTLEKVDPRTIWNHEAHDFTPWLADNLDRLGSAIGIELELLEREANVGDFSLDLLARDLGRNANVIIENQLATTDHDHLGKLITYASGYDAQVVLWVSTDIREEHRQALDWLNQRTDSTTEFFAVIVEVIKIGESNPALQFRVVVSPNEWRKSARIKTTAGTSEKSEKYRTYFQTLIDDLRETHRFTGAKKAQPQNWYSFSSGNKKFVYSHSFGARNRIRAEVYIDTGDADENKMFFDSLQKDREAIESQFGQQLEWERLDDKRASRIAVYRKGSIEDSSEELQAIHEWTVRQLLKLKEVFGPRAYSECVNPSDEFGGI</sequence>
<accession>A0A517LUB4</accession>
<dbReference type="KEGG" id="ruv:EC9_03710"/>
<dbReference type="InterPro" id="IPR011856">
    <property type="entry name" value="tRNA_endonuc-like_dom_sf"/>
</dbReference>
<dbReference type="InterPro" id="IPR025364">
    <property type="entry name" value="DUF4268"/>
</dbReference>
<protein>
    <recommendedName>
        <fullName evidence="1">DUF4268 domain-containing protein</fullName>
    </recommendedName>
</protein>
<evidence type="ECO:0000313" key="2">
    <source>
        <dbReference type="EMBL" id="QDS86211.1"/>
    </source>
</evidence>
<dbReference type="Pfam" id="PF14088">
    <property type="entry name" value="DUF4268"/>
    <property type="match status" value="1"/>
</dbReference>
<evidence type="ECO:0000259" key="1">
    <source>
        <dbReference type="Pfam" id="PF14088"/>
    </source>
</evidence>
<dbReference type="RefSeq" id="WP_218934519.1">
    <property type="nucleotide sequence ID" value="NZ_CP036261.1"/>
</dbReference>
<proteinExistence type="predicted"/>
<dbReference type="EMBL" id="CP036261">
    <property type="protein sequence ID" value="QDS86211.1"/>
    <property type="molecule type" value="Genomic_DNA"/>
</dbReference>
<organism evidence="2 3">
    <name type="scientific">Rosistilla ulvae</name>
    <dbReference type="NCBI Taxonomy" id="1930277"/>
    <lineage>
        <taxon>Bacteria</taxon>
        <taxon>Pseudomonadati</taxon>
        <taxon>Planctomycetota</taxon>
        <taxon>Planctomycetia</taxon>
        <taxon>Pirellulales</taxon>
        <taxon>Pirellulaceae</taxon>
        <taxon>Rosistilla</taxon>
    </lineage>
</organism>
<gene>
    <name evidence="2" type="ORF">EC9_03710</name>
</gene>
<dbReference type="AlphaFoldDB" id="A0A517LUB4"/>
<evidence type="ECO:0000313" key="3">
    <source>
        <dbReference type="Proteomes" id="UP000319557"/>
    </source>
</evidence>